<protein>
    <submittedName>
        <fullName evidence="2">Uncharacterized protein</fullName>
    </submittedName>
</protein>
<name>A0A653BPZ6_CALMS</name>
<feature type="transmembrane region" description="Helical" evidence="1">
    <location>
        <begin position="39"/>
        <end position="61"/>
    </location>
</feature>
<keyword evidence="1" id="KW-0812">Transmembrane</keyword>
<keyword evidence="3" id="KW-1185">Reference proteome</keyword>
<organism evidence="2 3">
    <name type="scientific">Callosobruchus maculatus</name>
    <name type="common">Southern cowpea weevil</name>
    <name type="synonym">Pulse bruchid</name>
    <dbReference type="NCBI Taxonomy" id="64391"/>
    <lineage>
        <taxon>Eukaryota</taxon>
        <taxon>Metazoa</taxon>
        <taxon>Ecdysozoa</taxon>
        <taxon>Arthropoda</taxon>
        <taxon>Hexapoda</taxon>
        <taxon>Insecta</taxon>
        <taxon>Pterygota</taxon>
        <taxon>Neoptera</taxon>
        <taxon>Endopterygota</taxon>
        <taxon>Coleoptera</taxon>
        <taxon>Polyphaga</taxon>
        <taxon>Cucujiformia</taxon>
        <taxon>Chrysomeloidea</taxon>
        <taxon>Chrysomelidae</taxon>
        <taxon>Bruchinae</taxon>
        <taxon>Bruchini</taxon>
        <taxon>Callosobruchus</taxon>
    </lineage>
</organism>
<feature type="non-terminal residue" evidence="2">
    <location>
        <position position="1"/>
    </location>
</feature>
<proteinExistence type="predicted"/>
<dbReference type="AlphaFoldDB" id="A0A653BPZ6"/>
<dbReference type="EMBL" id="CAACVG010003535">
    <property type="protein sequence ID" value="VEN37579.1"/>
    <property type="molecule type" value="Genomic_DNA"/>
</dbReference>
<feature type="transmembrane region" description="Helical" evidence="1">
    <location>
        <begin position="99"/>
        <end position="127"/>
    </location>
</feature>
<accession>A0A653BPZ6</accession>
<evidence type="ECO:0000313" key="2">
    <source>
        <dbReference type="EMBL" id="VEN37579.1"/>
    </source>
</evidence>
<reference evidence="2 3" key="1">
    <citation type="submission" date="2019-01" db="EMBL/GenBank/DDBJ databases">
        <authorList>
            <person name="Sayadi A."/>
        </authorList>
    </citation>
    <scope>NUCLEOTIDE SEQUENCE [LARGE SCALE GENOMIC DNA]</scope>
</reference>
<dbReference type="Proteomes" id="UP000410492">
    <property type="component" value="Unassembled WGS sequence"/>
</dbReference>
<evidence type="ECO:0000256" key="1">
    <source>
        <dbReference type="SAM" id="Phobius"/>
    </source>
</evidence>
<evidence type="ECO:0000313" key="3">
    <source>
        <dbReference type="Proteomes" id="UP000410492"/>
    </source>
</evidence>
<feature type="transmembrane region" description="Helical" evidence="1">
    <location>
        <begin position="73"/>
        <end position="93"/>
    </location>
</feature>
<keyword evidence="1" id="KW-1133">Transmembrane helix</keyword>
<feature type="non-terminal residue" evidence="2">
    <location>
        <position position="163"/>
    </location>
</feature>
<keyword evidence="1" id="KW-0472">Membrane</keyword>
<sequence>YRSPSQVLCTPHLPSFSVFNFISSPFKLPVLFFFSPQPFLNFIALPLKFSVLLIFPLSLFFNFISSPFKFPELFFSLLNRFLILSLSLSISLYPLSSLIFCFLALSFSFSCFSIFWIISFFAILIFAKTSLSSLLFGAPQIFGFPFSCFLGNRHSFFTSTHLL</sequence>
<gene>
    <name evidence="2" type="ORF">CALMAC_LOCUS2788</name>
</gene>